<organism evidence="1 2">
    <name type="scientific">Rhizobium etli bv. mimosae str. IE4771</name>
    <dbReference type="NCBI Taxonomy" id="1432050"/>
    <lineage>
        <taxon>Bacteria</taxon>
        <taxon>Pseudomonadati</taxon>
        <taxon>Pseudomonadota</taxon>
        <taxon>Alphaproteobacteria</taxon>
        <taxon>Hyphomicrobiales</taxon>
        <taxon>Rhizobiaceae</taxon>
        <taxon>Rhizobium/Agrobacterium group</taxon>
        <taxon>Rhizobium</taxon>
    </lineage>
</organism>
<reference evidence="1 2" key="1">
    <citation type="submission" date="2013-12" db="EMBL/GenBank/DDBJ databases">
        <title>Complete genome sequence of Rhizobium etli bv. mimosae IE4771.</title>
        <authorList>
            <person name="Bustos P."/>
            <person name="Santamaria R.I."/>
            <person name="Lozano L."/>
            <person name="Ormeno-Orrillo E."/>
            <person name="Rogel M.A."/>
            <person name="Romero D."/>
            <person name="Cevallos M.A."/>
            <person name="Martinez-Romero E."/>
            <person name="Gonzalez V."/>
        </authorList>
    </citation>
    <scope>NUCLEOTIDE SEQUENCE [LARGE SCALE GENOMIC DNA]</scope>
    <source>
        <strain evidence="1 2">IE4771</strain>
    </source>
</reference>
<evidence type="ECO:0000313" key="1">
    <source>
        <dbReference type="EMBL" id="AIC26742.1"/>
    </source>
</evidence>
<dbReference type="Proteomes" id="UP000027180">
    <property type="component" value="Chromosome"/>
</dbReference>
<evidence type="ECO:0000313" key="2">
    <source>
        <dbReference type="Proteomes" id="UP000027180"/>
    </source>
</evidence>
<sequence length="82" mass="8965">MKAFALGGKCGVMLRSSIHPHDLPLFSEDLDLLSQVLDKVCVERGLVRTAPEAERIGAVIIQLYRQGVRDGGKLADLAKTYL</sequence>
<dbReference type="EMBL" id="CP006986">
    <property type="protein sequence ID" value="AIC26742.1"/>
    <property type="molecule type" value="Genomic_DNA"/>
</dbReference>
<name>A0A060HYT5_RHIET</name>
<protein>
    <submittedName>
        <fullName evidence="1">Uncharacterized protein</fullName>
    </submittedName>
</protein>
<dbReference type="HOGENOM" id="CLU_193814_1_0_5"/>
<accession>A0A060HYT5</accession>
<dbReference type="KEGG" id="rei:IE4771_CH01599"/>
<proteinExistence type="predicted"/>
<dbReference type="AlphaFoldDB" id="A0A060HYT5"/>
<gene>
    <name evidence="1" type="ORF">IE4771_CH01599</name>
</gene>